<dbReference type="InterPro" id="IPR044149">
    <property type="entry name" value="Nitrilases_CHs"/>
</dbReference>
<dbReference type="OrthoDB" id="9811121at2"/>
<dbReference type="PANTHER" id="PTHR46044:SF1">
    <property type="entry name" value="CN HYDROLASE DOMAIN-CONTAINING PROTEIN"/>
    <property type="match status" value="1"/>
</dbReference>
<keyword evidence="3" id="KW-0378">Hydrolase</keyword>
<evidence type="ECO:0000313" key="3">
    <source>
        <dbReference type="EMBL" id="AYD40772.1"/>
    </source>
</evidence>
<dbReference type="InterPro" id="IPR036526">
    <property type="entry name" value="C-N_Hydrolase_sf"/>
</dbReference>
<proteinExistence type="inferred from homology"/>
<comment type="similarity">
    <text evidence="1">Belongs to the carbon-nitrogen hydrolase superfamily. Nitrilase family.</text>
</comment>
<dbReference type="RefSeq" id="WP_119973072.1">
    <property type="nucleotide sequence ID" value="NZ_CP032416.1"/>
</dbReference>
<dbReference type="Proteomes" id="UP000266301">
    <property type="component" value="Chromosome"/>
</dbReference>
<dbReference type="PROSITE" id="PS50263">
    <property type="entry name" value="CN_HYDROLASE"/>
    <property type="match status" value="1"/>
</dbReference>
<dbReference type="PANTHER" id="PTHR46044">
    <property type="entry name" value="NITRILASE"/>
    <property type="match status" value="1"/>
</dbReference>
<reference evidence="3 4" key="1">
    <citation type="journal article" date="2019" name="Int. J. Syst. Evol. Microbiol.">
        <title>Clostridium fermenticellae sp. nov., isolated from the mud in a fermentation cellar for the production of the Chinese liquor, baijiu.</title>
        <authorList>
            <person name="Xu P.X."/>
            <person name="Chai L.J."/>
            <person name="Qiu T."/>
            <person name="Zhang X.J."/>
            <person name="Lu Z.M."/>
            <person name="Xiao C."/>
            <person name="Wang S.T."/>
            <person name="Shen C.H."/>
            <person name="Shi J.S."/>
            <person name="Xu Z.H."/>
        </authorList>
    </citation>
    <scope>NUCLEOTIDE SEQUENCE [LARGE SCALE GENOMIC DNA]</scope>
    <source>
        <strain evidence="3 4">JN500901</strain>
    </source>
</reference>
<evidence type="ECO:0000256" key="1">
    <source>
        <dbReference type="ARBA" id="ARBA00008129"/>
    </source>
</evidence>
<evidence type="ECO:0000313" key="4">
    <source>
        <dbReference type="Proteomes" id="UP000266301"/>
    </source>
</evidence>
<organism evidence="3 4">
    <name type="scientific">Clostridium fermenticellae</name>
    <dbReference type="NCBI Taxonomy" id="2068654"/>
    <lineage>
        <taxon>Bacteria</taxon>
        <taxon>Bacillati</taxon>
        <taxon>Bacillota</taxon>
        <taxon>Clostridia</taxon>
        <taxon>Eubacteriales</taxon>
        <taxon>Clostridiaceae</taxon>
        <taxon>Clostridium</taxon>
    </lineage>
</organism>
<keyword evidence="4" id="KW-1185">Reference proteome</keyword>
<dbReference type="Gene3D" id="3.60.110.10">
    <property type="entry name" value="Carbon-nitrogen hydrolase"/>
    <property type="match status" value="1"/>
</dbReference>
<dbReference type="SUPFAM" id="SSF56317">
    <property type="entry name" value="Carbon-nitrogen hydrolase"/>
    <property type="match status" value="1"/>
</dbReference>
<feature type="domain" description="CN hydrolase" evidence="2">
    <location>
        <begin position="8"/>
        <end position="278"/>
    </location>
</feature>
<protein>
    <submittedName>
        <fullName evidence="3">Carbon-nitrogen hydrolase family protein</fullName>
    </submittedName>
</protein>
<gene>
    <name evidence="3" type="ORF">D4Z93_09620</name>
</gene>
<dbReference type="GO" id="GO:0016787">
    <property type="term" value="F:hydrolase activity"/>
    <property type="evidence" value="ECO:0007669"/>
    <property type="project" value="UniProtKB-KW"/>
</dbReference>
<dbReference type="Pfam" id="PF00795">
    <property type="entry name" value="CN_hydrolase"/>
    <property type="match status" value="1"/>
</dbReference>
<evidence type="ECO:0000259" key="2">
    <source>
        <dbReference type="PROSITE" id="PS50263"/>
    </source>
</evidence>
<dbReference type="EMBL" id="CP032416">
    <property type="protein sequence ID" value="AYD40772.1"/>
    <property type="molecule type" value="Genomic_DNA"/>
</dbReference>
<dbReference type="InterPro" id="IPR003010">
    <property type="entry name" value="C-N_Hydrolase"/>
</dbReference>
<dbReference type="KEGG" id="cfer:D4Z93_09620"/>
<name>A0A386H4X5_9CLOT</name>
<accession>A0A386H4X5</accession>
<sequence>MKQLKSNCKVALIQASPVLFNKNATIDKVVNEILEAGRNDADLIVFPESFIPCYPYGMTFGFTVGSRTEEGRKDWKVYYDNSVIVPSTDTERIAKAALQAHAYVSIGITENDINNCTLYCTNLIFSPDGNLVSKHRKLKPTGAERFIWGDGHEGAFPIIDTPWGNMGSLICWENYMPLARAALYMKGVTLYLAPNTNNNEEWQTTIRHIAIEGHCYVINVNQYVTKDMYPDTFHCQNEISTLPYNVLTGGSCIVDPFGHYVNEPVWNKEQIIYTDIDMGQVPSSRMEFDGTGHYSRPDILELIIHEN</sequence>
<dbReference type="AlphaFoldDB" id="A0A386H4X5"/>
<dbReference type="CDD" id="cd07564">
    <property type="entry name" value="nitrilases_CHs"/>
    <property type="match status" value="1"/>
</dbReference>